<dbReference type="PANTHER" id="PTHR32552:SF74">
    <property type="entry name" value="HYDROXAMATE SIDEROPHORE RECEPTOR FHUE"/>
    <property type="match status" value="1"/>
</dbReference>
<feature type="chain" id="PRO_5042831442" evidence="17">
    <location>
        <begin position="29"/>
        <end position="732"/>
    </location>
</feature>
<dbReference type="NCBIfam" id="TIGR01783">
    <property type="entry name" value="TonB-siderophor"/>
    <property type="match status" value="1"/>
</dbReference>
<dbReference type="InterPro" id="IPR039426">
    <property type="entry name" value="TonB-dep_rcpt-like"/>
</dbReference>
<name>A0AAP1QUM0_ACIBA</name>
<evidence type="ECO:0000256" key="14">
    <source>
        <dbReference type="PROSITE-ProRule" id="PRU01360"/>
    </source>
</evidence>
<evidence type="ECO:0000256" key="6">
    <source>
        <dbReference type="ARBA" id="ARBA00022692"/>
    </source>
</evidence>
<dbReference type="GO" id="GO:0009279">
    <property type="term" value="C:cell outer membrane"/>
    <property type="evidence" value="ECO:0007669"/>
    <property type="project" value="UniProtKB-SubCell"/>
</dbReference>
<keyword evidence="9" id="KW-0406">Ion transport</keyword>
<keyword evidence="12 20" id="KW-0675">Receptor</keyword>
<keyword evidence="8" id="KW-0408">Iron</keyword>
<dbReference type="SUPFAM" id="SSF56935">
    <property type="entry name" value="Porins"/>
    <property type="match status" value="1"/>
</dbReference>
<dbReference type="CDD" id="cd01347">
    <property type="entry name" value="ligand_gated_channel"/>
    <property type="match status" value="1"/>
</dbReference>
<keyword evidence="11 14" id="KW-0472">Membrane</keyword>
<evidence type="ECO:0000256" key="3">
    <source>
        <dbReference type="ARBA" id="ARBA00022448"/>
    </source>
</evidence>
<dbReference type="InterPro" id="IPR000531">
    <property type="entry name" value="Beta-barrel_TonB"/>
</dbReference>
<keyword evidence="6 14" id="KW-0812">Transmembrane</keyword>
<organism evidence="20 21">
    <name type="scientific">Acinetobacter baumannii</name>
    <dbReference type="NCBI Taxonomy" id="470"/>
    <lineage>
        <taxon>Bacteria</taxon>
        <taxon>Pseudomonadati</taxon>
        <taxon>Pseudomonadota</taxon>
        <taxon>Gammaproteobacteria</taxon>
        <taxon>Moraxellales</taxon>
        <taxon>Moraxellaceae</taxon>
        <taxon>Acinetobacter</taxon>
        <taxon>Acinetobacter calcoaceticus/baumannii complex</taxon>
    </lineage>
</organism>
<dbReference type="InterPro" id="IPR010105">
    <property type="entry name" value="TonB_sidphr_rcpt"/>
</dbReference>
<keyword evidence="13 14" id="KW-0998">Cell outer membrane</keyword>
<evidence type="ECO:0000256" key="12">
    <source>
        <dbReference type="ARBA" id="ARBA00023170"/>
    </source>
</evidence>
<dbReference type="GO" id="GO:0015344">
    <property type="term" value="F:siderophore uptake transmembrane transporter activity"/>
    <property type="evidence" value="ECO:0007669"/>
    <property type="project" value="TreeGrafter"/>
</dbReference>
<dbReference type="InterPro" id="IPR010917">
    <property type="entry name" value="TonB_rcpt_CS"/>
</dbReference>
<evidence type="ECO:0000256" key="8">
    <source>
        <dbReference type="ARBA" id="ARBA00023004"/>
    </source>
</evidence>
<proteinExistence type="inferred from homology"/>
<keyword evidence="4 14" id="KW-1134">Transmembrane beta strand</keyword>
<gene>
    <name evidence="20" type="ORF">IHV20_02670</name>
</gene>
<dbReference type="RefSeq" id="WP_133237968.1">
    <property type="nucleotide sequence ID" value="NZ_CP037872.1"/>
</dbReference>
<evidence type="ECO:0000313" key="21">
    <source>
        <dbReference type="Proteomes" id="UP000655940"/>
    </source>
</evidence>
<evidence type="ECO:0000313" key="20">
    <source>
        <dbReference type="EMBL" id="MBE0329056.1"/>
    </source>
</evidence>
<comment type="caution">
    <text evidence="20">The sequence shown here is derived from an EMBL/GenBank/DDBJ whole genome shotgun (WGS) entry which is preliminary data.</text>
</comment>
<evidence type="ECO:0000256" key="17">
    <source>
        <dbReference type="SAM" id="SignalP"/>
    </source>
</evidence>
<evidence type="ECO:0000256" key="7">
    <source>
        <dbReference type="ARBA" id="ARBA00022729"/>
    </source>
</evidence>
<dbReference type="AlphaFoldDB" id="A0AAP1QUM0"/>
<dbReference type="InterPro" id="IPR036942">
    <property type="entry name" value="Beta-barrel_TonB_sf"/>
</dbReference>
<feature type="domain" description="TonB-dependent receptor-like beta-barrel" evidence="18">
    <location>
        <begin position="252"/>
        <end position="704"/>
    </location>
</feature>
<evidence type="ECO:0000256" key="9">
    <source>
        <dbReference type="ARBA" id="ARBA00023065"/>
    </source>
</evidence>
<protein>
    <submittedName>
        <fullName evidence="20">TonB-dependent siderophore receptor</fullName>
    </submittedName>
</protein>
<evidence type="ECO:0000256" key="10">
    <source>
        <dbReference type="ARBA" id="ARBA00023077"/>
    </source>
</evidence>
<dbReference type="Gene3D" id="2.170.130.10">
    <property type="entry name" value="TonB-dependent receptor, plug domain"/>
    <property type="match status" value="1"/>
</dbReference>
<evidence type="ECO:0000256" key="5">
    <source>
        <dbReference type="ARBA" id="ARBA00022496"/>
    </source>
</evidence>
<evidence type="ECO:0000256" key="11">
    <source>
        <dbReference type="ARBA" id="ARBA00023136"/>
    </source>
</evidence>
<evidence type="ECO:0000259" key="19">
    <source>
        <dbReference type="Pfam" id="PF07715"/>
    </source>
</evidence>
<dbReference type="Pfam" id="PF00593">
    <property type="entry name" value="TonB_dep_Rec_b-barrel"/>
    <property type="match status" value="1"/>
</dbReference>
<dbReference type="EMBL" id="JACZEI010000002">
    <property type="protein sequence ID" value="MBE0329056.1"/>
    <property type="molecule type" value="Genomic_DNA"/>
</dbReference>
<reference evidence="20" key="1">
    <citation type="submission" date="2020-09" db="EMBL/GenBank/DDBJ databases">
        <title>Distribution of Beta-Lactamase Producing Gram-Negative Bacterial Isolates in Isabela River of Santo Domingo, Dominican Republic.</title>
        <authorList>
            <person name="Calderon V."/>
            <person name="Bonnelly R."/>
            <person name="Del Rosario C."/>
            <person name="Duarte A."/>
            <person name="Barauna R."/>
            <person name="Juca Ramos R.T."/>
            <person name="Perdomo O.P."/>
            <person name="Rodriguez De Francisco L.E."/>
            <person name="Franco De Los Santos E.F."/>
        </authorList>
    </citation>
    <scope>NUCLEOTIDE SEQUENCE</scope>
    <source>
        <strain evidence="20">INTEC_BI15</strain>
    </source>
</reference>
<dbReference type="Pfam" id="PF07715">
    <property type="entry name" value="Plug"/>
    <property type="match status" value="1"/>
</dbReference>
<dbReference type="PROSITE" id="PS52016">
    <property type="entry name" value="TONB_DEPENDENT_REC_3"/>
    <property type="match status" value="1"/>
</dbReference>
<dbReference type="Proteomes" id="UP000655940">
    <property type="component" value="Unassembled WGS sequence"/>
</dbReference>
<evidence type="ECO:0000256" key="16">
    <source>
        <dbReference type="RuleBase" id="RU003357"/>
    </source>
</evidence>
<keyword evidence="3 14" id="KW-0813">Transport</keyword>
<dbReference type="InterPro" id="IPR012910">
    <property type="entry name" value="Plug_dom"/>
</dbReference>
<keyword evidence="7 17" id="KW-0732">Signal</keyword>
<sequence>MLITQQKKLVKAISSIMLLASTGTFLHAEVVLPTIKLKASEQDQNGYTVKKSTAATKLDLSLKETPQSVSVITAEQIQDQQLKTLGEVLDQTPGIYQQRYGATGAVGTGGEYASYYARGSKINNFLIDGVVSAPVTSGRTGMSLSTLDPAIYENITVVKGATGLSSGIGNPSASINLRRKLADSNVAKGNVNVSTSAFDDKWAGYRTTVDVQSPLNDSGTIRGRTLLSYNNYDSFMNWGDSQSALFYSTLGADLGENTTLNVGALFQRAKSNGLTVHGFTNYSNGVASTRTREDNAAARWAYSDVDTLNAFVELEHRFNNGWKVQGNYNYLTQDTDAVYAVVGSAAASSTSPGTANYLNNTGSVTAGYQELKPEMHGVDLSAVGPYQLFGREHQLMVGASYQNVQSDDPNYGRKSGTQWVNLDTWNGNIEVPAGLYTSNGTRNKTDISQYGYYMATRFNPLDKLNIIVGARGLGYEFKDISADKLTADYSKKAVTPYAGITYDINPFVTAYASYTNIYMPQSYRDINYKVLDPIEGISYEGGLKSSFYNDKLNLTAAYFESKLDNVAEKVDEFPVGHDHANETYYTGISGAKTRGFELEVSGEILPNWNLHAGYTQVKTKAQGNRTGLDMPEQQFKLYTTYQLPVLEQRLKVGGGIRWQSEIVDSSLTGAAYDANKQGSFTVVDLMAKYQATKDISLGLNVNNLTDEEYRVNVSNNTYGDPRTYIASMTYSF</sequence>
<evidence type="ECO:0000256" key="1">
    <source>
        <dbReference type="ARBA" id="ARBA00004571"/>
    </source>
</evidence>
<keyword evidence="10 16" id="KW-0798">TonB box</keyword>
<keyword evidence="5" id="KW-0410">Iron transport</keyword>
<evidence type="ECO:0000256" key="15">
    <source>
        <dbReference type="PROSITE-ProRule" id="PRU10144"/>
    </source>
</evidence>
<feature type="short sequence motif" description="TonB C-terminal box" evidence="15">
    <location>
        <begin position="715"/>
        <end position="732"/>
    </location>
</feature>
<dbReference type="InterPro" id="IPR037066">
    <property type="entry name" value="Plug_dom_sf"/>
</dbReference>
<feature type="domain" description="TonB-dependent receptor plug" evidence="19">
    <location>
        <begin position="62"/>
        <end position="172"/>
    </location>
</feature>
<evidence type="ECO:0000259" key="18">
    <source>
        <dbReference type="Pfam" id="PF00593"/>
    </source>
</evidence>
<evidence type="ECO:0000256" key="2">
    <source>
        <dbReference type="ARBA" id="ARBA00009810"/>
    </source>
</evidence>
<evidence type="ECO:0000256" key="4">
    <source>
        <dbReference type="ARBA" id="ARBA00022452"/>
    </source>
</evidence>
<evidence type="ECO:0000256" key="13">
    <source>
        <dbReference type="ARBA" id="ARBA00023237"/>
    </source>
</evidence>
<feature type="signal peptide" evidence="17">
    <location>
        <begin position="1"/>
        <end position="28"/>
    </location>
</feature>
<dbReference type="GO" id="GO:0015891">
    <property type="term" value="P:siderophore transport"/>
    <property type="evidence" value="ECO:0007669"/>
    <property type="project" value="InterPro"/>
</dbReference>
<comment type="similarity">
    <text evidence="2 14 16">Belongs to the TonB-dependent receptor family.</text>
</comment>
<accession>A0AAP1QUM0</accession>
<dbReference type="GO" id="GO:0038023">
    <property type="term" value="F:signaling receptor activity"/>
    <property type="evidence" value="ECO:0007669"/>
    <property type="project" value="InterPro"/>
</dbReference>
<dbReference type="Gene3D" id="2.40.170.20">
    <property type="entry name" value="TonB-dependent receptor, beta-barrel domain"/>
    <property type="match status" value="1"/>
</dbReference>
<dbReference type="PROSITE" id="PS01156">
    <property type="entry name" value="TONB_DEPENDENT_REC_2"/>
    <property type="match status" value="1"/>
</dbReference>
<comment type="subcellular location">
    <subcellularLocation>
        <location evidence="1 14">Cell outer membrane</location>
        <topology evidence="1 14">Multi-pass membrane protein</topology>
    </subcellularLocation>
</comment>
<dbReference type="PANTHER" id="PTHR32552">
    <property type="entry name" value="FERRICHROME IRON RECEPTOR-RELATED"/>
    <property type="match status" value="1"/>
</dbReference>